<reference evidence="2" key="1">
    <citation type="submission" date="2024-07" db="EMBL/GenBank/DDBJ databases">
        <title>Two chromosome-level genome assemblies of Korean endemic species Abeliophyllum distichum and Forsythia ovata (Oleaceae).</title>
        <authorList>
            <person name="Jang H."/>
        </authorList>
    </citation>
    <scope>NUCLEOTIDE SEQUENCE [LARGE SCALE GENOMIC DNA]</scope>
</reference>
<dbReference type="AlphaFoldDB" id="A0ABD1RM62"/>
<name>A0ABD1RM62_9LAMI</name>
<evidence type="ECO:0000313" key="1">
    <source>
        <dbReference type="EMBL" id="KAL2489497.1"/>
    </source>
</evidence>
<comment type="caution">
    <text evidence="1">The sequence shown here is derived from an EMBL/GenBank/DDBJ whole genome shotgun (WGS) entry which is preliminary data.</text>
</comment>
<gene>
    <name evidence="1" type="ORF">Fot_42789</name>
</gene>
<accession>A0ABD1RM62</accession>
<dbReference type="Proteomes" id="UP001604277">
    <property type="component" value="Unassembled WGS sequence"/>
</dbReference>
<sequence length="148" mass="16623">MHNCENITEVEMFFVLKGGLDMSSMFWRDVWSRKPHDYNALVGLMKEEIISEEVTWARDCHAQQHYNQGRHASVKSFGGVARNQSGHRLKSSMHPFSGTGSSYDVEIIEAIPNLHAGLSSPIPNTLVGEAGTILFVFLCFHLLPSKFD</sequence>
<organism evidence="1 2">
    <name type="scientific">Forsythia ovata</name>
    <dbReference type="NCBI Taxonomy" id="205694"/>
    <lineage>
        <taxon>Eukaryota</taxon>
        <taxon>Viridiplantae</taxon>
        <taxon>Streptophyta</taxon>
        <taxon>Embryophyta</taxon>
        <taxon>Tracheophyta</taxon>
        <taxon>Spermatophyta</taxon>
        <taxon>Magnoliopsida</taxon>
        <taxon>eudicotyledons</taxon>
        <taxon>Gunneridae</taxon>
        <taxon>Pentapetalae</taxon>
        <taxon>asterids</taxon>
        <taxon>lamiids</taxon>
        <taxon>Lamiales</taxon>
        <taxon>Oleaceae</taxon>
        <taxon>Forsythieae</taxon>
        <taxon>Forsythia</taxon>
    </lineage>
</organism>
<protein>
    <submittedName>
        <fullName evidence="1">Uncharacterized protein</fullName>
    </submittedName>
</protein>
<keyword evidence="2" id="KW-1185">Reference proteome</keyword>
<evidence type="ECO:0000313" key="2">
    <source>
        <dbReference type="Proteomes" id="UP001604277"/>
    </source>
</evidence>
<proteinExistence type="predicted"/>
<dbReference type="EMBL" id="JBFOLJ010000012">
    <property type="protein sequence ID" value="KAL2489497.1"/>
    <property type="molecule type" value="Genomic_DNA"/>
</dbReference>